<dbReference type="Gene3D" id="1.10.60.30">
    <property type="entry name" value="PSPTO4464-like domains"/>
    <property type="match status" value="2"/>
</dbReference>
<organism evidence="6 7">
    <name type="scientific">Shewanella algae</name>
    <dbReference type="NCBI Taxonomy" id="38313"/>
    <lineage>
        <taxon>Bacteria</taxon>
        <taxon>Pseudomonadati</taxon>
        <taxon>Pseudomonadota</taxon>
        <taxon>Gammaproteobacteria</taxon>
        <taxon>Alteromonadales</taxon>
        <taxon>Shewanellaceae</taxon>
        <taxon>Shewanella</taxon>
    </lineage>
</organism>
<dbReference type="SUPFAM" id="SSF158710">
    <property type="entry name" value="PSPTO4464-like"/>
    <property type="match status" value="1"/>
</dbReference>
<dbReference type="CDD" id="cd16331">
    <property type="entry name" value="YjgA-like"/>
    <property type="match status" value="1"/>
</dbReference>
<accession>A0A380A4Y7</accession>
<dbReference type="HAMAP" id="MF_00765">
    <property type="entry name" value="DarP"/>
    <property type="match status" value="1"/>
</dbReference>
<dbReference type="KEGG" id="salg:BS332_04430"/>
<dbReference type="GO" id="GO:0043022">
    <property type="term" value="F:ribosome binding"/>
    <property type="evidence" value="ECO:0007669"/>
    <property type="project" value="UniProtKB-UniRule"/>
</dbReference>
<dbReference type="GO" id="GO:0019843">
    <property type="term" value="F:rRNA binding"/>
    <property type="evidence" value="ECO:0007669"/>
    <property type="project" value="UniProtKB-UniRule"/>
</dbReference>
<sequence length="177" mass="20249">MKIVGDSEHFKQPYDEDEDYISKTSLKRDSEEAQDLGKQLAALSKSQLAKIELGESLFDAIMQTKNIKPNTEAFRRQLQFIGKLMRNEDLEAIQTSLERVLNKNNEAAAKAQVFEKLRDRLLSGGDAEVQSLLEEHPQLDRQKLRQLVRQANKELAKGPQSKSSAELFKYLRSELED</sequence>
<evidence type="ECO:0000313" key="6">
    <source>
        <dbReference type="EMBL" id="SUI73660.1"/>
    </source>
</evidence>
<dbReference type="InterPro" id="IPR023153">
    <property type="entry name" value="DarP_sf"/>
</dbReference>
<dbReference type="NCBIfam" id="NF003593">
    <property type="entry name" value="PRK05255.1-1"/>
    <property type="match status" value="1"/>
</dbReference>
<keyword evidence="2 5" id="KW-0690">Ribosome biogenesis</keyword>
<keyword evidence="7" id="KW-1185">Reference proteome</keyword>
<keyword evidence="1 5" id="KW-0963">Cytoplasm</keyword>
<comment type="function">
    <text evidence="5">Member of a network of 50S ribosomal subunit biogenesis factors which assembles along the 30S-50S interface, preventing incorrect 23S rRNA structures from forming. Promotes peptidyl transferase center (PTC) maturation.</text>
</comment>
<dbReference type="PANTHER" id="PTHR38101">
    <property type="entry name" value="UPF0307 PROTEIN YJGA"/>
    <property type="match status" value="1"/>
</dbReference>
<protein>
    <recommendedName>
        <fullName evidence="5">Dual-action ribosomal maturation protein DarP</fullName>
    </recommendedName>
    <alternativeName>
        <fullName evidence="5">Large ribosomal subunit assembly factor DarP</fullName>
    </alternativeName>
</protein>
<dbReference type="GO" id="GO:0005829">
    <property type="term" value="C:cytosol"/>
    <property type="evidence" value="ECO:0007669"/>
    <property type="project" value="TreeGrafter"/>
</dbReference>
<keyword evidence="3 5" id="KW-0699">rRNA-binding</keyword>
<comment type="similarity">
    <text evidence="5">Belongs to the DarP family.</text>
</comment>
<name>A0A380A4Y7_9GAMM</name>
<dbReference type="AlphaFoldDB" id="A0A380A4Y7"/>
<dbReference type="GO" id="GO:1902626">
    <property type="term" value="P:assembly of large subunit precursor of preribosome"/>
    <property type="evidence" value="ECO:0007669"/>
    <property type="project" value="UniProtKB-UniRule"/>
</dbReference>
<keyword evidence="4 5" id="KW-0694">RNA-binding</keyword>
<dbReference type="EMBL" id="UGYO01000001">
    <property type="protein sequence ID" value="SUI73660.1"/>
    <property type="molecule type" value="Genomic_DNA"/>
</dbReference>
<evidence type="ECO:0000256" key="4">
    <source>
        <dbReference type="ARBA" id="ARBA00022884"/>
    </source>
</evidence>
<dbReference type="RefSeq" id="WP_093983809.1">
    <property type="nucleotide sequence ID" value="NZ_AP024609.1"/>
</dbReference>
<proteinExistence type="inferred from homology"/>
<dbReference type="Proteomes" id="UP000254069">
    <property type="component" value="Unassembled WGS sequence"/>
</dbReference>
<gene>
    <name evidence="6" type="primary">yjgA</name>
    <name evidence="5" type="synonym">darP</name>
    <name evidence="6" type="ORF">NCTC10738_02241</name>
</gene>
<dbReference type="PIRSF" id="PIRSF016183">
    <property type="entry name" value="UCP016183"/>
    <property type="match status" value="1"/>
</dbReference>
<dbReference type="InterPro" id="IPR006839">
    <property type="entry name" value="DarP"/>
</dbReference>
<evidence type="ECO:0000256" key="1">
    <source>
        <dbReference type="ARBA" id="ARBA00022490"/>
    </source>
</evidence>
<evidence type="ECO:0000256" key="5">
    <source>
        <dbReference type="HAMAP-Rule" id="MF_00765"/>
    </source>
</evidence>
<dbReference type="Pfam" id="PF04751">
    <property type="entry name" value="DarP"/>
    <property type="match status" value="1"/>
</dbReference>
<evidence type="ECO:0000256" key="2">
    <source>
        <dbReference type="ARBA" id="ARBA00022517"/>
    </source>
</evidence>
<evidence type="ECO:0000313" key="7">
    <source>
        <dbReference type="Proteomes" id="UP000254069"/>
    </source>
</evidence>
<reference evidence="6 7" key="1">
    <citation type="submission" date="2018-06" db="EMBL/GenBank/DDBJ databases">
        <authorList>
            <consortium name="Pathogen Informatics"/>
            <person name="Doyle S."/>
        </authorList>
    </citation>
    <scope>NUCLEOTIDE SEQUENCE [LARGE SCALE GENOMIC DNA]</scope>
    <source>
        <strain evidence="6 7">NCTC10738</strain>
    </source>
</reference>
<evidence type="ECO:0000256" key="3">
    <source>
        <dbReference type="ARBA" id="ARBA00022730"/>
    </source>
</evidence>
<comment type="subcellular location">
    <subcellularLocation>
        <location evidence="5">Cytoplasm</location>
    </subcellularLocation>
    <text evidence="5">Associates with late stage pre-50S ribosomal subunits.</text>
</comment>
<dbReference type="PANTHER" id="PTHR38101:SF1">
    <property type="entry name" value="UPF0307 PROTEIN YJGA"/>
    <property type="match status" value="1"/>
</dbReference>